<evidence type="ECO:0000313" key="1">
    <source>
        <dbReference type="EMBL" id="MCF6774898.1"/>
    </source>
</evidence>
<sequence>MNTHTPPLATLDNNYFTNEHKILIFYILNKIPEIEIRKIIWEKIIEYEEEEINRLITQAWYDDINIVLQELSQDERVDYQDLLDDLLPFNLII</sequence>
<dbReference type="Proteomes" id="UP001200604">
    <property type="component" value="Unassembled WGS sequence"/>
</dbReference>
<keyword evidence="2" id="KW-1185">Reference proteome</keyword>
<name>A0ABS9HPR8_9CORY</name>
<accession>A0ABS9HPR8</accession>
<proteinExistence type="predicted"/>
<comment type="caution">
    <text evidence="1">The sequence shown here is derived from an EMBL/GenBank/DDBJ whole genome shotgun (WGS) entry which is preliminary data.</text>
</comment>
<protein>
    <submittedName>
        <fullName evidence="1">Uncharacterized protein</fullName>
    </submittedName>
</protein>
<gene>
    <name evidence="1" type="ORF">L3H44_10930</name>
</gene>
<dbReference type="EMBL" id="JAKJKU010000020">
    <property type="protein sequence ID" value="MCF6774898.1"/>
    <property type="molecule type" value="Genomic_DNA"/>
</dbReference>
<reference evidence="1 2" key="1">
    <citation type="submission" date="2022-01" db="EMBL/GenBank/DDBJ databases">
        <title>Identification and Characterization of Corynebacterium sp.</title>
        <authorList>
            <person name="Luo Q."/>
            <person name="Qu P."/>
            <person name="Chen Q."/>
        </authorList>
    </citation>
    <scope>NUCLEOTIDE SEQUENCE [LARGE SCALE GENOMIC DNA]</scope>
    <source>
        <strain evidence="1 2">MC-12</strain>
    </source>
</reference>
<evidence type="ECO:0000313" key="2">
    <source>
        <dbReference type="Proteomes" id="UP001200604"/>
    </source>
</evidence>
<dbReference type="RefSeq" id="WP_236881254.1">
    <property type="nucleotide sequence ID" value="NZ_JAKJKU010000020.1"/>
</dbReference>
<organism evidence="1 2">
    <name type="scientific">Corynebacterium parakroppenstedtii</name>
    <dbReference type="NCBI Taxonomy" id="2828363"/>
    <lineage>
        <taxon>Bacteria</taxon>
        <taxon>Bacillati</taxon>
        <taxon>Actinomycetota</taxon>
        <taxon>Actinomycetes</taxon>
        <taxon>Mycobacteriales</taxon>
        <taxon>Corynebacteriaceae</taxon>
        <taxon>Corynebacterium</taxon>
    </lineage>
</organism>